<evidence type="ECO:0000313" key="2">
    <source>
        <dbReference type="EMBL" id="MFC3181697.1"/>
    </source>
</evidence>
<dbReference type="SUPFAM" id="SSF47090">
    <property type="entry name" value="PGBD-like"/>
    <property type="match status" value="1"/>
</dbReference>
<organism evidence="2 3">
    <name type="scientific">Cypionkella sinensis</name>
    <dbReference type="NCBI Taxonomy" id="1756043"/>
    <lineage>
        <taxon>Bacteria</taxon>
        <taxon>Pseudomonadati</taxon>
        <taxon>Pseudomonadota</taxon>
        <taxon>Alphaproteobacteria</taxon>
        <taxon>Rhodobacterales</taxon>
        <taxon>Paracoccaceae</taxon>
        <taxon>Cypionkella</taxon>
    </lineage>
</organism>
<protein>
    <submittedName>
        <fullName evidence="2">Peptidoglycan-binding protein</fullName>
    </submittedName>
</protein>
<dbReference type="EMBL" id="JBHRTO010000001">
    <property type="protein sequence ID" value="MFC3181697.1"/>
    <property type="molecule type" value="Genomic_DNA"/>
</dbReference>
<dbReference type="Gene3D" id="1.10.101.10">
    <property type="entry name" value="PGBD-like superfamily/PGBD"/>
    <property type="match status" value="1"/>
</dbReference>
<dbReference type="InterPro" id="IPR002477">
    <property type="entry name" value="Peptidoglycan-bd-like"/>
</dbReference>
<dbReference type="Pfam" id="PF01471">
    <property type="entry name" value="PG_binding_1"/>
    <property type="match status" value="1"/>
</dbReference>
<dbReference type="InterPro" id="IPR022118">
    <property type="entry name" value="Peptidase_C70_AvrRpt2"/>
</dbReference>
<feature type="domain" description="Peptidoglycan binding-like" evidence="1">
    <location>
        <begin position="11"/>
        <end position="69"/>
    </location>
</feature>
<evidence type="ECO:0000313" key="3">
    <source>
        <dbReference type="Proteomes" id="UP001595547"/>
    </source>
</evidence>
<dbReference type="RefSeq" id="WP_380073286.1">
    <property type="nucleotide sequence ID" value="NZ_JBHRTO010000001.1"/>
</dbReference>
<comment type="caution">
    <text evidence="2">The sequence shown here is derived from an EMBL/GenBank/DDBJ whole genome shotgun (WGS) entry which is preliminary data.</text>
</comment>
<reference evidence="3" key="1">
    <citation type="journal article" date="2019" name="Int. J. Syst. Evol. Microbiol.">
        <title>The Global Catalogue of Microorganisms (GCM) 10K type strain sequencing project: providing services to taxonomists for standard genome sequencing and annotation.</title>
        <authorList>
            <consortium name="The Broad Institute Genomics Platform"/>
            <consortium name="The Broad Institute Genome Sequencing Center for Infectious Disease"/>
            <person name="Wu L."/>
            <person name="Ma J."/>
        </authorList>
    </citation>
    <scope>NUCLEOTIDE SEQUENCE [LARGE SCALE GENOMIC DNA]</scope>
    <source>
        <strain evidence="3">KCTC 52039</strain>
    </source>
</reference>
<evidence type="ECO:0000259" key="1">
    <source>
        <dbReference type="Pfam" id="PF01471"/>
    </source>
</evidence>
<sequence>MRNVIVRAGSSGQSVRDLQLALNNRLNPSPNLIVNGLFTPQTERAVLAFQRSNWLEMDGIAGPCTLDALYGTEASPIILHNVPYLSQPTPTTCWAAATAMLTRLSIQSIRMTTPQRLLTADGSLINESERGQRLEVHQAFAQLHRLRYQPPQSWPVAALIALLRNGPIMLELLHNPSAFQRGTGSSGHYVVIVGARGSHSPDGSTTTLRIYDPDDSSGEGIYSVVYRSMLQRVPLATFGMFTQ</sequence>
<gene>
    <name evidence="2" type="ORF">ACFOGH_11905</name>
</gene>
<proteinExistence type="predicted"/>
<dbReference type="Proteomes" id="UP001595547">
    <property type="component" value="Unassembled WGS sequence"/>
</dbReference>
<keyword evidence="3" id="KW-1185">Reference proteome</keyword>
<dbReference type="InterPro" id="IPR036366">
    <property type="entry name" value="PGBDSf"/>
</dbReference>
<dbReference type="InterPro" id="IPR036365">
    <property type="entry name" value="PGBD-like_sf"/>
</dbReference>
<accession>A0ABV7IYU1</accession>
<dbReference type="Pfam" id="PF12385">
    <property type="entry name" value="Peptidase_C70"/>
    <property type="match status" value="1"/>
</dbReference>
<name>A0ABV7IYU1_9RHOB</name>